<dbReference type="InterPro" id="IPR005627">
    <property type="entry name" value="CutC-like"/>
</dbReference>
<dbReference type="PANTHER" id="PTHR12598">
    <property type="entry name" value="COPPER HOMEOSTASIS PROTEIN CUTC"/>
    <property type="match status" value="1"/>
</dbReference>
<sequence length="194" mass="19037">MSHRRRAWTGAPAARQARVVPRPVALEIAVQDVAGALTASGAVDEAALAALADAAGGADLTFHRAFDVVADRGQALADLRQADVRRVLTSGGAPCAADGLAELRRLAPLATGLGVELMAGGGVRPGDVAALVAAGVDAVHLSARRAVAEAAGPGGGPAGYDVTDADVVAAAASAVTSAAARSPHRPPAGTPSPR</sequence>
<accession>A0A4P6F5Z1</accession>
<feature type="compositionally biased region" description="Pro residues" evidence="3">
    <location>
        <begin position="185"/>
        <end position="194"/>
    </location>
</feature>
<dbReference type="PANTHER" id="PTHR12598:SF0">
    <property type="entry name" value="COPPER HOMEOSTASIS PROTEIN CUTC HOMOLOG"/>
    <property type="match status" value="1"/>
</dbReference>
<evidence type="ECO:0000256" key="2">
    <source>
        <dbReference type="ARBA" id="ARBA00019014"/>
    </source>
</evidence>
<dbReference type="Pfam" id="PF03932">
    <property type="entry name" value="CutC"/>
    <property type="match status" value="1"/>
</dbReference>
<organism evidence="4 5">
    <name type="scientific">Xylanimonas protaetiae</name>
    <dbReference type="NCBI Taxonomy" id="2509457"/>
    <lineage>
        <taxon>Bacteria</taxon>
        <taxon>Bacillati</taxon>
        <taxon>Actinomycetota</taxon>
        <taxon>Actinomycetes</taxon>
        <taxon>Micrococcales</taxon>
        <taxon>Promicromonosporaceae</taxon>
        <taxon>Xylanimonas</taxon>
    </lineage>
</organism>
<feature type="region of interest" description="Disordered" evidence="3">
    <location>
        <begin position="175"/>
        <end position="194"/>
    </location>
</feature>
<dbReference type="KEGG" id="xya:ET471_06305"/>
<evidence type="ECO:0000256" key="1">
    <source>
        <dbReference type="ARBA" id="ARBA00007768"/>
    </source>
</evidence>
<dbReference type="EMBL" id="CP035493">
    <property type="protein sequence ID" value="QAY69699.1"/>
    <property type="molecule type" value="Genomic_DNA"/>
</dbReference>
<name>A0A4P6F5Z1_9MICO</name>
<dbReference type="InterPro" id="IPR036822">
    <property type="entry name" value="CutC-like_dom_sf"/>
</dbReference>
<dbReference type="GO" id="GO:0005507">
    <property type="term" value="F:copper ion binding"/>
    <property type="evidence" value="ECO:0007669"/>
    <property type="project" value="TreeGrafter"/>
</dbReference>
<evidence type="ECO:0000313" key="5">
    <source>
        <dbReference type="Proteomes" id="UP000292118"/>
    </source>
</evidence>
<keyword evidence="5" id="KW-1185">Reference proteome</keyword>
<reference evidence="4 5" key="1">
    <citation type="submission" date="2019-01" db="EMBL/GenBank/DDBJ databases">
        <title>Genome sequencing of strain FW10M-9.</title>
        <authorList>
            <person name="Heo J."/>
            <person name="Kim S.-J."/>
            <person name="Kim J.-S."/>
            <person name="Hong S.-B."/>
            <person name="Kwon S.-W."/>
        </authorList>
    </citation>
    <scope>NUCLEOTIDE SEQUENCE [LARGE SCALE GENOMIC DNA]</scope>
    <source>
        <strain evidence="4 5">FW10M-9</strain>
    </source>
</reference>
<dbReference type="Gene3D" id="3.20.20.380">
    <property type="entry name" value="Copper homeostasis (CutC) domain"/>
    <property type="match status" value="1"/>
</dbReference>
<evidence type="ECO:0000256" key="3">
    <source>
        <dbReference type="SAM" id="MobiDB-lite"/>
    </source>
</evidence>
<evidence type="ECO:0000313" key="4">
    <source>
        <dbReference type="EMBL" id="QAY69699.1"/>
    </source>
</evidence>
<dbReference type="Proteomes" id="UP000292118">
    <property type="component" value="Chromosome"/>
</dbReference>
<proteinExistence type="inferred from homology"/>
<comment type="similarity">
    <text evidence="1">Belongs to the CutC family.</text>
</comment>
<dbReference type="SUPFAM" id="SSF110395">
    <property type="entry name" value="CutC-like"/>
    <property type="match status" value="1"/>
</dbReference>
<gene>
    <name evidence="4" type="ORF">ET471_06305</name>
</gene>
<protein>
    <recommendedName>
        <fullName evidence="2">Copper homeostasis protein cutC homolog</fullName>
    </recommendedName>
</protein>
<dbReference type="AlphaFoldDB" id="A0A4P6F5Z1"/>
<dbReference type="OrthoDB" id="9815677at2"/>